<accession>A0ABZ2C3E9</accession>
<protein>
    <submittedName>
        <fullName evidence="1">Uncharacterized protein</fullName>
    </submittedName>
</protein>
<dbReference type="Proteomes" id="UP001330434">
    <property type="component" value="Chromosome"/>
</dbReference>
<sequence>METELTLEILGSHKGFPPFSARGCVQTLEPIPQGELHRTVNGDLVLVGGYRETKYRSKITCKDKQGIALGGVIIGAPVRVGCIQRLVESVEAKKDKYLLKYNPVEGSIYFISESGMRIQLEGGREIALSLDHGVGYLSYRPTIEMRITSYKLETDEWGMTVGWALDCEEI</sequence>
<keyword evidence="2" id="KW-1185">Reference proteome</keyword>
<dbReference type="EMBL" id="CP133270">
    <property type="protein sequence ID" value="WVX66972.1"/>
    <property type="molecule type" value="Genomic_DNA"/>
</dbReference>
<organism evidence="1 2">
    <name type="scientific">Candidatus Bealeia paramacronuclearis</name>
    <dbReference type="NCBI Taxonomy" id="1921001"/>
    <lineage>
        <taxon>Bacteria</taxon>
        <taxon>Pseudomonadati</taxon>
        <taxon>Pseudomonadota</taxon>
        <taxon>Alphaproteobacteria</taxon>
        <taxon>Holosporales</taxon>
        <taxon>Holosporaceae</taxon>
        <taxon>Candidatus Bealeia</taxon>
    </lineage>
</organism>
<evidence type="ECO:0000313" key="1">
    <source>
        <dbReference type="EMBL" id="WVX66972.1"/>
    </source>
</evidence>
<name>A0ABZ2C3E9_9PROT</name>
<evidence type="ECO:0000313" key="2">
    <source>
        <dbReference type="Proteomes" id="UP001330434"/>
    </source>
</evidence>
<reference evidence="1 2" key="1">
    <citation type="journal article" date="2024" name="Environ. Microbiol.">
        <title>Novel evolutionary insights on the interactions of the Holosporales (Alphaproteobacteria) with eukaryotic hosts from comparative genomics.</title>
        <authorList>
            <person name="Giovannini M."/>
            <person name="Petroni G."/>
            <person name="Castelli M."/>
        </authorList>
    </citation>
    <scope>NUCLEOTIDE SEQUENCE [LARGE SCALE GENOMIC DNA]</scope>
    <source>
        <strain evidence="1 2">US_Bl 15I1</strain>
    </source>
</reference>
<gene>
    <name evidence="1" type="ORF">Bealeia1_01167</name>
</gene>
<proteinExistence type="predicted"/>
<dbReference type="RefSeq" id="WP_331255783.1">
    <property type="nucleotide sequence ID" value="NZ_CP133270.1"/>
</dbReference>